<keyword evidence="2" id="KW-0966">Cell projection</keyword>
<gene>
    <name evidence="2" type="ORF">J2S42_004897</name>
</gene>
<name>A0AAE3W1Z0_9ACTN</name>
<dbReference type="PANTHER" id="PTHR39185:SF1">
    <property type="entry name" value="SWARMING MOTILITY PROTEIN SWRD"/>
    <property type="match status" value="1"/>
</dbReference>
<accession>A0AAE3W1Z0</accession>
<sequence>MTHLTGAGVEESCAGHGRPSSPANKTPQRTAYPVILVTRLNGTVFALNPDLVERADCTPDTVVTLVDGTKYIISESVPEFIDLIMGYRAGLIAKAQRLDNTPHQLLDDDPDSTDPDPEKTAKVLPLHRKDR</sequence>
<dbReference type="Pfam" id="PF06289">
    <property type="entry name" value="FlbD"/>
    <property type="match status" value="1"/>
</dbReference>
<protein>
    <submittedName>
        <fullName evidence="2">Flagellar protein FlbD</fullName>
    </submittedName>
</protein>
<evidence type="ECO:0000313" key="2">
    <source>
        <dbReference type="EMBL" id="MDQ0368228.1"/>
    </source>
</evidence>
<dbReference type="AlphaFoldDB" id="A0AAE3W1Z0"/>
<organism evidence="2 3">
    <name type="scientific">Catenuloplanes indicus</name>
    <dbReference type="NCBI Taxonomy" id="137267"/>
    <lineage>
        <taxon>Bacteria</taxon>
        <taxon>Bacillati</taxon>
        <taxon>Actinomycetota</taxon>
        <taxon>Actinomycetes</taxon>
        <taxon>Micromonosporales</taxon>
        <taxon>Micromonosporaceae</taxon>
        <taxon>Catenuloplanes</taxon>
    </lineage>
</organism>
<feature type="region of interest" description="Disordered" evidence="1">
    <location>
        <begin position="1"/>
        <end position="29"/>
    </location>
</feature>
<dbReference type="Proteomes" id="UP001240236">
    <property type="component" value="Unassembled WGS sequence"/>
</dbReference>
<comment type="caution">
    <text evidence="2">The sequence shown here is derived from an EMBL/GenBank/DDBJ whole genome shotgun (WGS) entry which is preliminary data.</text>
</comment>
<evidence type="ECO:0000313" key="3">
    <source>
        <dbReference type="Proteomes" id="UP001240236"/>
    </source>
</evidence>
<dbReference type="RefSeq" id="WP_307242681.1">
    <property type="nucleotide sequence ID" value="NZ_JAUSUZ010000001.1"/>
</dbReference>
<feature type="region of interest" description="Disordered" evidence="1">
    <location>
        <begin position="102"/>
        <end position="131"/>
    </location>
</feature>
<reference evidence="2 3" key="1">
    <citation type="submission" date="2023-07" db="EMBL/GenBank/DDBJ databases">
        <title>Sequencing the genomes of 1000 actinobacteria strains.</title>
        <authorList>
            <person name="Klenk H.-P."/>
        </authorList>
    </citation>
    <scope>NUCLEOTIDE SEQUENCE [LARGE SCALE GENOMIC DNA]</scope>
    <source>
        <strain evidence="2 3">DSM 44709</strain>
    </source>
</reference>
<keyword evidence="2" id="KW-0282">Flagellum</keyword>
<feature type="compositionally biased region" description="Basic and acidic residues" evidence="1">
    <location>
        <begin position="116"/>
        <end position="131"/>
    </location>
</feature>
<keyword evidence="3" id="KW-1185">Reference proteome</keyword>
<dbReference type="InterPro" id="IPR009384">
    <property type="entry name" value="SwrD-like"/>
</dbReference>
<keyword evidence="2" id="KW-0969">Cilium</keyword>
<dbReference type="PANTHER" id="PTHR39185">
    <property type="entry name" value="SWARMING MOTILITY PROTEIN SWRD"/>
    <property type="match status" value="1"/>
</dbReference>
<evidence type="ECO:0000256" key="1">
    <source>
        <dbReference type="SAM" id="MobiDB-lite"/>
    </source>
</evidence>
<proteinExistence type="predicted"/>
<dbReference type="EMBL" id="JAUSUZ010000001">
    <property type="protein sequence ID" value="MDQ0368228.1"/>
    <property type="molecule type" value="Genomic_DNA"/>
</dbReference>